<dbReference type="PANTHER" id="PTHR30576:SF0">
    <property type="entry name" value="UNDECAPRENYL-PHOSPHATE N-ACETYLGALACTOSAMINYL 1-PHOSPHATE TRANSFERASE-RELATED"/>
    <property type="match status" value="1"/>
</dbReference>
<keyword evidence="4 7" id="KW-0812">Transmembrane</keyword>
<comment type="subcellular location">
    <subcellularLocation>
        <location evidence="1">Membrane</location>
        <topology evidence="1">Multi-pass membrane protein</topology>
    </subcellularLocation>
</comment>
<evidence type="ECO:0000256" key="3">
    <source>
        <dbReference type="ARBA" id="ARBA00022679"/>
    </source>
</evidence>
<feature type="transmembrane region" description="Helical" evidence="7">
    <location>
        <begin position="37"/>
        <end position="58"/>
    </location>
</feature>
<dbReference type="InterPro" id="IPR017473">
    <property type="entry name" value="Undecaprenyl-P_gluc_Ptfrase"/>
</dbReference>
<dbReference type="NCBIfam" id="TIGR03023">
    <property type="entry name" value="WcaJ_sugtrans"/>
    <property type="match status" value="1"/>
</dbReference>
<protein>
    <submittedName>
        <fullName evidence="9">Sugar transferase</fullName>
    </submittedName>
</protein>
<organism evidence="9 10">
    <name type="scientific">Caballeronia catudaia</name>
    <dbReference type="NCBI Taxonomy" id="1777136"/>
    <lineage>
        <taxon>Bacteria</taxon>
        <taxon>Pseudomonadati</taxon>
        <taxon>Pseudomonadota</taxon>
        <taxon>Betaproteobacteria</taxon>
        <taxon>Burkholderiales</taxon>
        <taxon>Burkholderiaceae</taxon>
        <taxon>Caballeronia</taxon>
    </lineage>
</organism>
<feature type="transmembrane region" description="Helical" evidence="7">
    <location>
        <begin position="70"/>
        <end position="91"/>
    </location>
</feature>
<evidence type="ECO:0000256" key="4">
    <source>
        <dbReference type="ARBA" id="ARBA00022692"/>
    </source>
</evidence>
<evidence type="ECO:0000259" key="8">
    <source>
        <dbReference type="Pfam" id="PF02397"/>
    </source>
</evidence>
<evidence type="ECO:0000313" key="10">
    <source>
        <dbReference type="Proteomes" id="UP000054870"/>
    </source>
</evidence>
<dbReference type="RefSeq" id="WP_061128177.1">
    <property type="nucleotide sequence ID" value="NZ_FCOF02000060.1"/>
</dbReference>
<comment type="caution">
    <text evidence="9">The sequence shown here is derived from an EMBL/GenBank/DDBJ whole genome shotgun (WGS) entry which is preliminary data.</text>
</comment>
<dbReference type="EMBL" id="FCOF02000060">
    <property type="protein sequence ID" value="SAK92542.1"/>
    <property type="molecule type" value="Genomic_DNA"/>
</dbReference>
<dbReference type="NCBIfam" id="TIGR03025">
    <property type="entry name" value="EPS_sugtrans"/>
    <property type="match status" value="1"/>
</dbReference>
<keyword evidence="10" id="KW-1185">Reference proteome</keyword>
<dbReference type="OrthoDB" id="9808602at2"/>
<feature type="domain" description="Bacterial sugar transferase" evidence="8">
    <location>
        <begin position="267"/>
        <end position="451"/>
    </location>
</feature>
<dbReference type="AlphaFoldDB" id="A0A158DD29"/>
<sequence length="458" mass="51690">MRDIHGLLARLFDVVMVVWGAAIASGIRFEHIAEPGYYMPFAAFSAAFSLLLFPGFGVYESWRGRSKLVLASRVSLVWLIVQACVLVLMFSLHRLDHVSRLWFAYWTAISVAFMIGGRLATHAVLGRMRHAGMNFHQVAIVGSGRHCESIMKRIERASHSGFRTIAVFNASPDVPMTARVPVFDDFDAFVSHVREQRVHEVWLGLPLSQDRTILRFVNEFREDLVNVRFIPDVRSLALFESNVSELLGVAAINLVVSPLSQRALLQKEVFDRLFALAAICAVAPLLIGIAIAVKFSSPGPVLFRQRRKGADGRVFTIYKFRSMHMHTEEAGVLSQATRNDSRVTRVGAFLRRTSLDELPQFFNVLRGDMSVVGPRPHALEHDDLYRKVVSGYIHRYRIKPGITGWAQVNGFRGETDRIEKMEARVAHDLYYLGNWSFALDMRIIAATIFNGLRSINAY</sequence>
<feature type="transmembrane region" description="Helical" evidence="7">
    <location>
        <begin position="103"/>
        <end position="125"/>
    </location>
</feature>
<evidence type="ECO:0000256" key="1">
    <source>
        <dbReference type="ARBA" id="ARBA00004141"/>
    </source>
</evidence>
<dbReference type="Proteomes" id="UP000054870">
    <property type="component" value="Unassembled WGS sequence"/>
</dbReference>
<dbReference type="PANTHER" id="PTHR30576">
    <property type="entry name" value="COLANIC BIOSYNTHESIS UDP-GLUCOSE LIPID CARRIER TRANSFERASE"/>
    <property type="match status" value="1"/>
</dbReference>
<dbReference type="Pfam" id="PF02397">
    <property type="entry name" value="Bac_transf"/>
    <property type="match status" value="1"/>
</dbReference>
<keyword evidence="6 7" id="KW-0472">Membrane</keyword>
<evidence type="ECO:0000256" key="7">
    <source>
        <dbReference type="SAM" id="Phobius"/>
    </source>
</evidence>
<dbReference type="Gene3D" id="3.40.50.720">
    <property type="entry name" value="NAD(P)-binding Rossmann-like Domain"/>
    <property type="match status" value="1"/>
</dbReference>
<keyword evidence="5 7" id="KW-1133">Transmembrane helix</keyword>
<dbReference type="InterPro" id="IPR017475">
    <property type="entry name" value="EPS_sugar_tfrase"/>
</dbReference>
<evidence type="ECO:0000313" key="9">
    <source>
        <dbReference type="EMBL" id="SAK92542.1"/>
    </source>
</evidence>
<evidence type="ECO:0000256" key="2">
    <source>
        <dbReference type="ARBA" id="ARBA00006464"/>
    </source>
</evidence>
<dbReference type="Pfam" id="PF13727">
    <property type="entry name" value="CoA_binding_3"/>
    <property type="match status" value="1"/>
</dbReference>
<name>A0A158DD29_9BURK</name>
<evidence type="ECO:0000256" key="5">
    <source>
        <dbReference type="ARBA" id="ARBA00022989"/>
    </source>
</evidence>
<feature type="transmembrane region" description="Helical" evidence="7">
    <location>
        <begin position="273"/>
        <end position="293"/>
    </location>
</feature>
<evidence type="ECO:0000256" key="6">
    <source>
        <dbReference type="ARBA" id="ARBA00023136"/>
    </source>
</evidence>
<dbReference type="InterPro" id="IPR003362">
    <property type="entry name" value="Bact_transf"/>
</dbReference>
<proteinExistence type="inferred from homology"/>
<dbReference type="GO" id="GO:0016020">
    <property type="term" value="C:membrane"/>
    <property type="evidence" value="ECO:0007669"/>
    <property type="project" value="UniProtKB-SubCell"/>
</dbReference>
<feature type="transmembrane region" description="Helical" evidence="7">
    <location>
        <begin position="7"/>
        <end position="25"/>
    </location>
</feature>
<comment type="similarity">
    <text evidence="2">Belongs to the bacterial sugar transferase family.</text>
</comment>
<accession>A0A158DD29</accession>
<dbReference type="GO" id="GO:0016780">
    <property type="term" value="F:phosphotransferase activity, for other substituted phosphate groups"/>
    <property type="evidence" value="ECO:0007669"/>
    <property type="project" value="TreeGrafter"/>
</dbReference>
<keyword evidence="3 9" id="KW-0808">Transferase</keyword>
<reference evidence="9" key="1">
    <citation type="submission" date="2016-01" db="EMBL/GenBank/DDBJ databases">
        <authorList>
            <person name="Peeters C."/>
        </authorList>
    </citation>
    <scope>NUCLEOTIDE SEQUENCE [LARGE SCALE GENOMIC DNA]</scope>
    <source>
        <strain evidence="9">LMG 29318</strain>
    </source>
</reference>
<gene>
    <name evidence="9" type="ORF">AWB75_06557</name>
</gene>